<dbReference type="EMBL" id="MSCK01000002">
    <property type="protein sequence ID" value="PQJ68797.1"/>
    <property type="molecule type" value="Genomic_DNA"/>
</dbReference>
<proteinExistence type="predicted"/>
<evidence type="ECO:0000313" key="2">
    <source>
        <dbReference type="Proteomes" id="UP000247345"/>
    </source>
</evidence>
<organism evidence="1 2">
    <name type="scientific">Polaribacter butkevichii</name>
    <dbReference type="NCBI Taxonomy" id="218490"/>
    <lineage>
        <taxon>Bacteria</taxon>
        <taxon>Pseudomonadati</taxon>
        <taxon>Bacteroidota</taxon>
        <taxon>Flavobacteriia</taxon>
        <taxon>Flavobacteriales</taxon>
        <taxon>Flavobacteriaceae</taxon>
    </lineage>
</organism>
<evidence type="ECO:0008006" key="3">
    <source>
        <dbReference type="Google" id="ProtNLM"/>
    </source>
</evidence>
<dbReference type="InterPro" id="IPR025345">
    <property type="entry name" value="DUF4249"/>
</dbReference>
<dbReference type="Pfam" id="PF14054">
    <property type="entry name" value="DUF4249"/>
    <property type="match status" value="1"/>
</dbReference>
<name>A0A2P6C786_9FLAO</name>
<reference evidence="1 2" key="1">
    <citation type="submission" date="2016-12" db="EMBL/GenBank/DDBJ databases">
        <title>Trade-off between light-utilization and light-protection in marine flavobacteria.</title>
        <authorList>
            <person name="Kumagai Y."/>
            <person name="Yoshizawa S."/>
            <person name="Kogure K."/>
            <person name="Iwasaki W."/>
        </authorList>
    </citation>
    <scope>NUCLEOTIDE SEQUENCE [LARGE SCALE GENOMIC DNA]</scope>
    <source>
        <strain evidence="1 2">KCTC 12100</strain>
    </source>
</reference>
<keyword evidence="2" id="KW-1185">Reference proteome</keyword>
<dbReference type="AlphaFoldDB" id="A0A2P6C786"/>
<sequence length="324" mass="36534">MLIITLYSCVEEIDLNLDKETPKLVIEGLVESTDGPHFVRLTESNAGILSTYSEMYPNLITLNPVLDALVILSDDFGQIDTLKAIQADREEYFFDESLNATVKQIKDEKGNVIETIYLNDILNYHIGGFYKTSNFIGVPGRTYTLEVITEEGKSYTASDHMYVSAKIDSIGFEKKVSDKDGQEGLVPLLYFKDPQENVLNQYLFQLQNEEYFRTGSSDIWEFSIFSDKNTEPTVNGLNLDDGAELKGFNFFIHGFREELYFKMNSLSPKAYNYYEALLNQFDQDGGVYHPAPSSPPTNISNGGLGFFRTSAITEITVSTGIFNQ</sequence>
<dbReference type="Proteomes" id="UP000247345">
    <property type="component" value="Unassembled WGS sequence"/>
</dbReference>
<comment type="caution">
    <text evidence="1">The sequence shown here is derived from an EMBL/GenBank/DDBJ whole genome shotgun (WGS) entry which is preliminary data.</text>
</comment>
<protein>
    <recommendedName>
        <fullName evidence="3">DUF4249 domain-containing protein</fullName>
    </recommendedName>
</protein>
<evidence type="ECO:0000313" key="1">
    <source>
        <dbReference type="EMBL" id="PQJ68797.1"/>
    </source>
</evidence>
<gene>
    <name evidence="1" type="ORF">BTO14_12165</name>
</gene>
<accession>A0A2P6C786</accession>